<evidence type="ECO:0000259" key="8">
    <source>
        <dbReference type="SMART" id="SM00905"/>
    </source>
</evidence>
<keyword evidence="5" id="KW-0289">Folate biosynthesis</keyword>
<dbReference type="EC" id="4.1.2.25" evidence="4"/>
<dbReference type="InterPro" id="IPR006157">
    <property type="entry name" value="FolB_dom"/>
</dbReference>
<dbReference type="InterPro" id="IPR043133">
    <property type="entry name" value="GTP-CH-I_C/QueF"/>
</dbReference>
<dbReference type="OrthoDB" id="5297888at2"/>
<name>A0A1X7HS94_9PROT</name>
<dbReference type="AlphaFoldDB" id="A0A1X7HS94"/>
<dbReference type="STRING" id="286727.SAMN02982917_0397"/>
<dbReference type="Proteomes" id="UP000192936">
    <property type="component" value="Unassembled WGS sequence"/>
</dbReference>
<dbReference type="EMBL" id="FXAK01000010">
    <property type="protein sequence ID" value="SMF91857.1"/>
    <property type="molecule type" value="Genomic_DNA"/>
</dbReference>
<dbReference type="RefSeq" id="WP_085092178.1">
    <property type="nucleotide sequence ID" value="NZ_FXAK01000010.1"/>
</dbReference>
<evidence type="ECO:0000313" key="10">
    <source>
        <dbReference type="Proteomes" id="UP000192936"/>
    </source>
</evidence>
<accession>A0A1X7HS94</accession>
<evidence type="ECO:0000256" key="1">
    <source>
        <dbReference type="ARBA" id="ARBA00001353"/>
    </source>
</evidence>
<keyword evidence="6" id="KW-0456">Lyase</keyword>
<dbReference type="NCBIfam" id="TIGR00526">
    <property type="entry name" value="folB_dom"/>
    <property type="match status" value="1"/>
</dbReference>
<dbReference type="PANTHER" id="PTHR42844:SF1">
    <property type="entry name" value="DIHYDRONEOPTERIN ALDOLASE 1-RELATED"/>
    <property type="match status" value="1"/>
</dbReference>
<protein>
    <recommendedName>
        <fullName evidence="4">dihydroneopterin aldolase</fullName>
        <ecNumber evidence="4">4.1.2.25</ecNumber>
    </recommendedName>
    <alternativeName>
        <fullName evidence="7">7,8-dihydroneopterin aldolase</fullName>
    </alternativeName>
</protein>
<dbReference type="GO" id="GO:0004150">
    <property type="term" value="F:dihydroneopterin aldolase activity"/>
    <property type="evidence" value="ECO:0007669"/>
    <property type="project" value="UniProtKB-EC"/>
</dbReference>
<evidence type="ECO:0000256" key="2">
    <source>
        <dbReference type="ARBA" id="ARBA00005013"/>
    </source>
</evidence>
<evidence type="ECO:0000256" key="6">
    <source>
        <dbReference type="ARBA" id="ARBA00023239"/>
    </source>
</evidence>
<evidence type="ECO:0000256" key="3">
    <source>
        <dbReference type="ARBA" id="ARBA00005708"/>
    </source>
</evidence>
<dbReference type="SMART" id="SM00905">
    <property type="entry name" value="FolB"/>
    <property type="match status" value="1"/>
</dbReference>
<dbReference type="GO" id="GO:0046656">
    <property type="term" value="P:folic acid biosynthetic process"/>
    <property type="evidence" value="ECO:0007669"/>
    <property type="project" value="UniProtKB-KW"/>
</dbReference>
<dbReference type="Pfam" id="PF02152">
    <property type="entry name" value="FolB"/>
    <property type="match status" value="1"/>
</dbReference>
<sequence length="127" mass="13792">MNKLFATVTAPVPRSAPAALSTRCFVRDLVMDALIGVYAHERLKPQRIRLNLDLEVIAPGVTGEDMATIVKGVVTQGHVTLVETLAERIAERCLADARVTMAKVRVEKLDVFPDAASVGVEIERARA</sequence>
<dbReference type="GO" id="GO:0005737">
    <property type="term" value="C:cytoplasm"/>
    <property type="evidence" value="ECO:0007669"/>
    <property type="project" value="TreeGrafter"/>
</dbReference>
<proteinExistence type="inferred from homology"/>
<reference evidence="9 10" key="1">
    <citation type="submission" date="2017-04" db="EMBL/GenBank/DDBJ databases">
        <authorList>
            <person name="Afonso C.L."/>
            <person name="Miller P.J."/>
            <person name="Scott M.A."/>
            <person name="Spackman E."/>
            <person name="Goraichik I."/>
            <person name="Dimitrov K.M."/>
            <person name="Suarez D.L."/>
            <person name="Swayne D.E."/>
        </authorList>
    </citation>
    <scope>NUCLEOTIDE SEQUENCE [LARGE SCALE GENOMIC DNA]</scope>
    <source>
        <strain evidence="9 10">A2P</strain>
    </source>
</reference>
<dbReference type="InterPro" id="IPR006156">
    <property type="entry name" value="Dihydroneopterin_aldolase"/>
</dbReference>
<comment type="catalytic activity">
    <reaction evidence="1">
        <text>7,8-dihydroneopterin = 6-hydroxymethyl-7,8-dihydropterin + glycolaldehyde</text>
        <dbReference type="Rhea" id="RHEA:10540"/>
        <dbReference type="ChEBI" id="CHEBI:17001"/>
        <dbReference type="ChEBI" id="CHEBI:17071"/>
        <dbReference type="ChEBI" id="CHEBI:44841"/>
        <dbReference type="EC" id="4.1.2.25"/>
    </reaction>
</comment>
<dbReference type="SUPFAM" id="SSF55620">
    <property type="entry name" value="Tetrahydrobiopterin biosynthesis enzymes-like"/>
    <property type="match status" value="1"/>
</dbReference>
<dbReference type="Gene3D" id="3.30.1130.10">
    <property type="match status" value="1"/>
</dbReference>
<evidence type="ECO:0000256" key="4">
    <source>
        <dbReference type="ARBA" id="ARBA00013043"/>
    </source>
</evidence>
<gene>
    <name evidence="9" type="ORF">SAMN02982917_0397</name>
</gene>
<comment type="similarity">
    <text evidence="3">Belongs to the DHNA family.</text>
</comment>
<feature type="domain" description="Dihydroneopterin aldolase/epimerase" evidence="8">
    <location>
        <begin position="24"/>
        <end position="124"/>
    </location>
</feature>
<dbReference type="PANTHER" id="PTHR42844">
    <property type="entry name" value="DIHYDRONEOPTERIN ALDOLASE 1-RELATED"/>
    <property type="match status" value="1"/>
</dbReference>
<comment type="pathway">
    <text evidence="2">Cofactor biosynthesis; tetrahydrofolate biosynthesis; 2-amino-4-hydroxy-6-hydroxymethyl-7,8-dihydropteridine diphosphate from 7,8-dihydroneopterin triphosphate: step 3/4.</text>
</comment>
<evidence type="ECO:0000313" key="9">
    <source>
        <dbReference type="EMBL" id="SMF91857.1"/>
    </source>
</evidence>
<evidence type="ECO:0000256" key="7">
    <source>
        <dbReference type="ARBA" id="ARBA00032903"/>
    </source>
</evidence>
<organism evidence="9 10">
    <name type="scientific">Azospirillum oryzae</name>
    <dbReference type="NCBI Taxonomy" id="286727"/>
    <lineage>
        <taxon>Bacteria</taxon>
        <taxon>Pseudomonadati</taxon>
        <taxon>Pseudomonadota</taxon>
        <taxon>Alphaproteobacteria</taxon>
        <taxon>Rhodospirillales</taxon>
        <taxon>Azospirillaceae</taxon>
        <taxon>Azospirillum</taxon>
    </lineage>
</organism>
<evidence type="ECO:0000256" key="5">
    <source>
        <dbReference type="ARBA" id="ARBA00022909"/>
    </source>
</evidence>